<accession>A0A1V6CBP8</accession>
<dbReference type="EMBL" id="MWDQ01000045">
    <property type="protein sequence ID" value="OQB74299.1"/>
    <property type="molecule type" value="Genomic_DNA"/>
</dbReference>
<dbReference type="AlphaFoldDB" id="A0A1V6CBP8"/>
<protein>
    <submittedName>
        <fullName evidence="1">Uncharacterized protein</fullName>
    </submittedName>
</protein>
<name>A0A1V6CBP8_UNCT6</name>
<evidence type="ECO:0000313" key="1">
    <source>
        <dbReference type="EMBL" id="OQB74299.1"/>
    </source>
</evidence>
<sequence length="61" mass="7379">MGQVDDYIKEKMPKNSDFKFRYEIIKQKVEVAKKIVDYRNKYNLFQSQLTKKIKSITAIYL</sequence>
<dbReference type="Proteomes" id="UP000485562">
    <property type="component" value="Unassembled WGS sequence"/>
</dbReference>
<proteinExistence type="predicted"/>
<comment type="caution">
    <text evidence="1">The sequence shown here is derived from an EMBL/GenBank/DDBJ whole genome shotgun (WGS) entry which is preliminary data.</text>
</comment>
<gene>
    <name evidence="1" type="ORF">BWX89_00586</name>
</gene>
<organism evidence="1">
    <name type="scientific">candidate division TA06 bacterium ADurb.Bin131</name>
    <dbReference type="NCBI Taxonomy" id="1852827"/>
    <lineage>
        <taxon>Bacteria</taxon>
        <taxon>Bacteria division TA06</taxon>
    </lineage>
</organism>
<reference evidence="1" key="1">
    <citation type="submission" date="2017-02" db="EMBL/GenBank/DDBJ databases">
        <title>Delving into the versatile metabolic prowess of the omnipresent phylum Bacteroidetes.</title>
        <authorList>
            <person name="Nobu M.K."/>
            <person name="Mei R."/>
            <person name="Narihiro T."/>
            <person name="Kuroda K."/>
            <person name="Liu W.-T."/>
        </authorList>
    </citation>
    <scope>NUCLEOTIDE SEQUENCE</scope>
    <source>
        <strain evidence="1">ADurb.Bin131</strain>
    </source>
</reference>